<reference evidence="2 3" key="1">
    <citation type="journal article" date="2019" name="Nat. Med.">
        <title>A library of human gut bacterial isolates paired with longitudinal multiomics data enables mechanistic microbiome research.</title>
        <authorList>
            <person name="Poyet M."/>
            <person name="Groussin M."/>
            <person name="Gibbons S.M."/>
            <person name="Avila-Pacheco J."/>
            <person name="Jiang X."/>
            <person name="Kearney S.M."/>
            <person name="Perrotta A.R."/>
            <person name="Berdy B."/>
            <person name="Zhao S."/>
            <person name="Lieberman T.D."/>
            <person name="Swanson P.K."/>
            <person name="Smith M."/>
            <person name="Roesemann S."/>
            <person name="Alexander J.E."/>
            <person name="Rich S.A."/>
            <person name="Livny J."/>
            <person name="Vlamakis H."/>
            <person name="Clish C."/>
            <person name="Bullock K."/>
            <person name="Deik A."/>
            <person name="Scott J."/>
            <person name="Pierce K.A."/>
            <person name="Xavier R.J."/>
            <person name="Alm E.J."/>
        </authorList>
    </citation>
    <scope>NUCLEOTIDE SEQUENCE [LARGE SCALE GENOMIC DNA]</scope>
    <source>
        <strain evidence="2 3">BIOML-A10</strain>
    </source>
</reference>
<comment type="caution">
    <text evidence="2">The sequence shown here is derived from an EMBL/GenBank/DDBJ whole genome shotgun (WGS) entry which is preliminary data.</text>
</comment>
<evidence type="ECO:0000313" key="2">
    <source>
        <dbReference type="EMBL" id="KAA3765522.1"/>
    </source>
</evidence>
<dbReference type="AlphaFoldDB" id="A0A7J4XJ23"/>
<proteinExistence type="predicted"/>
<organism evidence="2 3">
    <name type="scientific">Bacteroides salyersiae</name>
    <dbReference type="NCBI Taxonomy" id="291644"/>
    <lineage>
        <taxon>Bacteria</taxon>
        <taxon>Pseudomonadati</taxon>
        <taxon>Bacteroidota</taxon>
        <taxon>Bacteroidia</taxon>
        <taxon>Bacteroidales</taxon>
        <taxon>Bacteroidaceae</taxon>
        <taxon>Bacteroides</taxon>
    </lineage>
</organism>
<keyword evidence="1" id="KW-0472">Membrane</keyword>
<sequence length="155" mass="18602">MNYHGFFVILHSSRMVMYMKSKVIIFLLLFIGSISFIAGSYSLYRLYDKSNRMEHTVGVVTDLKTERIYRNRKVRYKHTARIEYKTKRYSSHVRMQLYNPFIFQGSEISLWYYPNRTEEVVIPFEEGFIWGSMWIFGTFCLFLGIVITKAQRNKN</sequence>
<accession>A0A7J4XJ23</accession>
<feature type="transmembrane region" description="Helical" evidence="1">
    <location>
        <begin position="23"/>
        <end position="44"/>
    </location>
</feature>
<dbReference type="EMBL" id="VWMK01000009">
    <property type="protein sequence ID" value="KAA3765522.1"/>
    <property type="molecule type" value="Genomic_DNA"/>
</dbReference>
<protein>
    <submittedName>
        <fullName evidence="2">DUF3592 domain-containing protein</fullName>
    </submittedName>
</protein>
<name>A0A7J4XJ23_9BACE</name>
<keyword evidence="1" id="KW-0812">Transmembrane</keyword>
<evidence type="ECO:0000313" key="3">
    <source>
        <dbReference type="Proteomes" id="UP000422221"/>
    </source>
</evidence>
<dbReference type="RefSeq" id="WP_130058807.1">
    <property type="nucleotide sequence ID" value="NZ_JADNPJ010000005.1"/>
</dbReference>
<dbReference type="Proteomes" id="UP000422221">
    <property type="component" value="Unassembled WGS sequence"/>
</dbReference>
<gene>
    <name evidence="2" type="ORF">F3F73_10890</name>
</gene>
<feature type="transmembrane region" description="Helical" evidence="1">
    <location>
        <begin position="128"/>
        <end position="147"/>
    </location>
</feature>
<evidence type="ECO:0000256" key="1">
    <source>
        <dbReference type="SAM" id="Phobius"/>
    </source>
</evidence>
<keyword evidence="1" id="KW-1133">Transmembrane helix</keyword>